<organism evidence="1 2">
    <name type="scientific">Nocardia tengchongensis</name>
    <dbReference type="NCBI Taxonomy" id="2055889"/>
    <lineage>
        <taxon>Bacteria</taxon>
        <taxon>Bacillati</taxon>
        <taxon>Actinomycetota</taxon>
        <taxon>Actinomycetes</taxon>
        <taxon>Mycobacteriales</taxon>
        <taxon>Nocardiaceae</taxon>
        <taxon>Nocardia</taxon>
    </lineage>
</organism>
<reference evidence="1 2" key="1">
    <citation type="submission" date="2021-04" db="EMBL/GenBank/DDBJ databases">
        <title>Nocardia tengchongensis.</title>
        <authorList>
            <person name="Zhuang k."/>
            <person name="Ran Y."/>
            <person name="Li W."/>
        </authorList>
    </citation>
    <scope>NUCLEOTIDE SEQUENCE [LARGE SCALE GENOMIC DNA]</scope>
    <source>
        <strain evidence="1 2">CFH S0057</strain>
    </source>
</reference>
<evidence type="ECO:0008006" key="3">
    <source>
        <dbReference type="Google" id="ProtNLM"/>
    </source>
</evidence>
<dbReference type="EMBL" id="CP074371">
    <property type="protein sequence ID" value="QVI20929.1"/>
    <property type="molecule type" value="Genomic_DNA"/>
</dbReference>
<name>A0ABX8CLT3_9NOCA</name>
<evidence type="ECO:0000313" key="2">
    <source>
        <dbReference type="Proteomes" id="UP000683310"/>
    </source>
</evidence>
<accession>A0ABX8CLT3</accession>
<gene>
    <name evidence="1" type="ORF">KHQ06_33430</name>
</gene>
<evidence type="ECO:0000313" key="1">
    <source>
        <dbReference type="EMBL" id="QVI20929.1"/>
    </source>
</evidence>
<keyword evidence="2" id="KW-1185">Reference proteome</keyword>
<sequence>MDQKKAEYAVQVVGEVLKSFEATSDPKSGPHANAENLAFTSKIVTCLGVAPASLGPIDAYASSPTYADTAGAVANIEVDFAPTAAGASSFLAAAHDDKMSDCLAKQAESGGLSDVTVAKLSFPKSGDDTIAFRTTATKTGRGRTVYLSMDLVVVRVGHGLVYAVFAQGSQIPQSFLSDWAHDAVRRVSDRVASGH</sequence>
<protein>
    <recommendedName>
        <fullName evidence="3">PknH-like protein</fullName>
    </recommendedName>
</protein>
<dbReference type="Proteomes" id="UP000683310">
    <property type="component" value="Chromosome"/>
</dbReference>
<proteinExistence type="predicted"/>